<dbReference type="RefSeq" id="WP_167265664.1">
    <property type="nucleotide sequence ID" value="NZ_BAAAVO010000013.1"/>
</dbReference>
<protein>
    <submittedName>
        <fullName evidence="2">GNAT superfamily N-acetyltransferase</fullName>
    </submittedName>
</protein>
<dbReference type="InterPro" id="IPR016181">
    <property type="entry name" value="Acyl_CoA_acyltransferase"/>
</dbReference>
<name>A0ABX0TGP3_9MICC</name>
<comment type="caution">
    <text evidence="2">The sequence shown here is derived from an EMBL/GenBank/DDBJ whole genome shotgun (WGS) entry which is preliminary data.</text>
</comment>
<dbReference type="Gene3D" id="3.40.630.30">
    <property type="match status" value="1"/>
</dbReference>
<keyword evidence="3" id="KW-1185">Reference proteome</keyword>
<gene>
    <name evidence="2" type="ORF">FHR86_002016</name>
</gene>
<dbReference type="Pfam" id="PF00583">
    <property type="entry name" value="Acetyltransf_1"/>
    <property type="match status" value="1"/>
</dbReference>
<reference evidence="2 3" key="1">
    <citation type="submission" date="2020-03" db="EMBL/GenBank/DDBJ databases">
        <title>Genomic Encyclopedia of Type Strains, Phase III (KMG-III): the genomes of soil and plant-associated and newly described type strains.</title>
        <authorList>
            <person name="Whitman W."/>
        </authorList>
    </citation>
    <scope>NUCLEOTIDE SEQUENCE [LARGE SCALE GENOMIC DNA]</scope>
    <source>
        <strain evidence="2 3">CECT 4207</strain>
    </source>
</reference>
<proteinExistence type="predicted"/>
<dbReference type="InterPro" id="IPR000182">
    <property type="entry name" value="GNAT_dom"/>
</dbReference>
<evidence type="ECO:0000313" key="3">
    <source>
        <dbReference type="Proteomes" id="UP000802392"/>
    </source>
</evidence>
<feature type="domain" description="N-acetyltransferase" evidence="1">
    <location>
        <begin position="1"/>
        <end position="129"/>
    </location>
</feature>
<dbReference type="PROSITE" id="PS51186">
    <property type="entry name" value="GNAT"/>
    <property type="match status" value="1"/>
</dbReference>
<evidence type="ECO:0000313" key="2">
    <source>
        <dbReference type="EMBL" id="NIJ01695.1"/>
    </source>
</evidence>
<evidence type="ECO:0000259" key="1">
    <source>
        <dbReference type="PROSITE" id="PS51186"/>
    </source>
</evidence>
<accession>A0ABX0TGP3</accession>
<sequence>MGEDYPNFDQWWQDKVVAQRRKCLVIGSGSDVRGIAVLAPQVPEDEGLPSNSLKICTFKIADASQGRKLGETMLEAVIAYARAGSFDRCFIESSEKQEPLLALLREFGFFDSGRKAAPSEDLVLVKILNPGVEAEPPTDPLEYNRRYGPGRRLVDRAFVVPIIPEYHSMLFPASEPQLSLFDSTYGNAVRKVYICHSPIKTLRPGDTLFFLRTHERQAVQAVGVVEQTLRTAELSEVLSFAGARTVYTAEELKEMSSKGLLAIKFRLDQVLDKAVGREELRMLNVFSDSPQSIAQIKTEDGLQWAKSLQDA</sequence>
<dbReference type="SUPFAM" id="SSF55729">
    <property type="entry name" value="Acyl-CoA N-acyltransferases (Nat)"/>
    <property type="match status" value="1"/>
</dbReference>
<organism evidence="2 3">
    <name type="scientific">Paenarthrobacter ilicis</name>
    <dbReference type="NCBI Taxonomy" id="43665"/>
    <lineage>
        <taxon>Bacteria</taxon>
        <taxon>Bacillati</taxon>
        <taxon>Actinomycetota</taxon>
        <taxon>Actinomycetes</taxon>
        <taxon>Micrococcales</taxon>
        <taxon>Micrococcaceae</taxon>
        <taxon>Paenarthrobacter</taxon>
    </lineage>
</organism>
<dbReference type="EMBL" id="JAAOZD010000003">
    <property type="protein sequence ID" value="NIJ01695.1"/>
    <property type="molecule type" value="Genomic_DNA"/>
</dbReference>
<dbReference type="Proteomes" id="UP000802392">
    <property type="component" value="Unassembled WGS sequence"/>
</dbReference>